<dbReference type="Proteomes" id="UP001283361">
    <property type="component" value="Unassembled WGS sequence"/>
</dbReference>
<accession>A0AAE0Y6G5</accession>
<evidence type="ECO:0000313" key="2">
    <source>
        <dbReference type="EMBL" id="KAK3734638.1"/>
    </source>
</evidence>
<keyword evidence="3" id="KW-1185">Reference proteome</keyword>
<evidence type="ECO:0000313" key="3">
    <source>
        <dbReference type="Proteomes" id="UP001283361"/>
    </source>
</evidence>
<name>A0AAE0Y6G5_9GAST</name>
<evidence type="ECO:0000256" key="1">
    <source>
        <dbReference type="SAM" id="MobiDB-lite"/>
    </source>
</evidence>
<protein>
    <submittedName>
        <fullName evidence="2">Uncharacterized protein</fullName>
    </submittedName>
</protein>
<dbReference type="AlphaFoldDB" id="A0AAE0Y6G5"/>
<proteinExistence type="predicted"/>
<gene>
    <name evidence="2" type="ORF">RRG08_003545</name>
</gene>
<dbReference type="EMBL" id="JAWDGP010006844">
    <property type="protein sequence ID" value="KAK3734638.1"/>
    <property type="molecule type" value="Genomic_DNA"/>
</dbReference>
<feature type="compositionally biased region" description="Basic and acidic residues" evidence="1">
    <location>
        <begin position="119"/>
        <end position="132"/>
    </location>
</feature>
<feature type="region of interest" description="Disordered" evidence="1">
    <location>
        <begin position="106"/>
        <end position="139"/>
    </location>
</feature>
<reference evidence="2" key="1">
    <citation type="journal article" date="2023" name="G3 (Bethesda)">
        <title>A reference genome for the long-term kleptoplast-retaining sea slug Elysia crispata morphotype clarki.</title>
        <authorList>
            <person name="Eastman K.E."/>
            <person name="Pendleton A.L."/>
            <person name="Shaikh M.A."/>
            <person name="Suttiyut T."/>
            <person name="Ogas R."/>
            <person name="Tomko P."/>
            <person name="Gavelis G."/>
            <person name="Widhalm J.R."/>
            <person name="Wisecaver J.H."/>
        </authorList>
    </citation>
    <scope>NUCLEOTIDE SEQUENCE</scope>
    <source>
        <strain evidence="2">ECLA1</strain>
    </source>
</reference>
<sequence length="237" mass="26453">MRQRLSRISSGYLKRFIPFKVLQHRLWFKKQRHAQVRDRDEWVTRGHVRTRDLSELLLGVVVSVVSAPPYSVSRELLWQHIVRAERSVVEVDGMSISATISGARLASTRPKPGVPEPWSVKRDRKTSEETRESGWSTTSPDPCPMLIFLWSDKEMCRSGNRSVTGEVDSYGSARVAVNTADNWGGSSRTIEMVSGSPLERHKPNPDRVRREGSGLTVTARKLISATGRGGGAVDCAN</sequence>
<organism evidence="2 3">
    <name type="scientific">Elysia crispata</name>
    <name type="common">lettuce slug</name>
    <dbReference type="NCBI Taxonomy" id="231223"/>
    <lineage>
        <taxon>Eukaryota</taxon>
        <taxon>Metazoa</taxon>
        <taxon>Spiralia</taxon>
        <taxon>Lophotrochozoa</taxon>
        <taxon>Mollusca</taxon>
        <taxon>Gastropoda</taxon>
        <taxon>Heterobranchia</taxon>
        <taxon>Euthyneura</taxon>
        <taxon>Panpulmonata</taxon>
        <taxon>Sacoglossa</taxon>
        <taxon>Placobranchoidea</taxon>
        <taxon>Plakobranchidae</taxon>
        <taxon>Elysia</taxon>
    </lineage>
</organism>
<comment type="caution">
    <text evidence="2">The sequence shown here is derived from an EMBL/GenBank/DDBJ whole genome shotgun (WGS) entry which is preliminary data.</text>
</comment>